<dbReference type="AlphaFoldDB" id="A0A382CLY0"/>
<organism evidence="1">
    <name type="scientific">marine metagenome</name>
    <dbReference type="NCBI Taxonomy" id="408172"/>
    <lineage>
        <taxon>unclassified sequences</taxon>
        <taxon>metagenomes</taxon>
        <taxon>ecological metagenomes</taxon>
    </lineage>
</organism>
<protein>
    <submittedName>
        <fullName evidence="1">Uncharacterized protein</fullName>
    </submittedName>
</protein>
<accession>A0A382CLY0</accession>
<evidence type="ECO:0000313" key="1">
    <source>
        <dbReference type="EMBL" id="SVB26889.1"/>
    </source>
</evidence>
<feature type="non-terminal residue" evidence="1">
    <location>
        <position position="1"/>
    </location>
</feature>
<gene>
    <name evidence="1" type="ORF">METZ01_LOCUS179743</name>
</gene>
<reference evidence="1" key="1">
    <citation type="submission" date="2018-05" db="EMBL/GenBank/DDBJ databases">
        <authorList>
            <person name="Lanie J.A."/>
            <person name="Ng W.-L."/>
            <person name="Kazmierczak K.M."/>
            <person name="Andrzejewski T.M."/>
            <person name="Davidsen T.M."/>
            <person name="Wayne K.J."/>
            <person name="Tettelin H."/>
            <person name="Glass J.I."/>
            <person name="Rusch D."/>
            <person name="Podicherti R."/>
            <person name="Tsui H.-C.T."/>
            <person name="Winkler M.E."/>
        </authorList>
    </citation>
    <scope>NUCLEOTIDE SEQUENCE</scope>
</reference>
<proteinExistence type="predicted"/>
<name>A0A382CLY0_9ZZZZ</name>
<sequence length="53" mass="6019">VRTKKADGVSESTIDSFQNDGVVLLKDVFEPWVEGAREAIEQNKAKPSWRERT</sequence>
<dbReference type="EMBL" id="UINC01035072">
    <property type="protein sequence ID" value="SVB26889.1"/>
    <property type="molecule type" value="Genomic_DNA"/>
</dbReference>
<feature type="non-terminal residue" evidence="1">
    <location>
        <position position="53"/>
    </location>
</feature>